<keyword evidence="1" id="KW-0472">Membrane</keyword>
<feature type="transmembrane region" description="Helical" evidence="1">
    <location>
        <begin position="148"/>
        <end position="168"/>
    </location>
</feature>
<reference evidence="2 3" key="1">
    <citation type="journal article" date="2016" name="Microbes Environ.">
        <title>Phylogenetically diverse aerobic anoxygenic phototrophic bacteria isolated from epilithic biofilms in Tama river, Japan.</title>
        <authorList>
            <person name="Hirose S."/>
            <person name="Matsuura K."/>
            <person name="Haruta S."/>
        </authorList>
    </citation>
    <scope>NUCLEOTIDE SEQUENCE [LARGE SCALE GENOMIC DNA]</scope>
    <source>
        <strain evidence="2 3">S08</strain>
    </source>
</reference>
<evidence type="ECO:0008006" key="4">
    <source>
        <dbReference type="Google" id="ProtNLM"/>
    </source>
</evidence>
<keyword evidence="1" id="KW-0812">Transmembrane</keyword>
<evidence type="ECO:0000313" key="2">
    <source>
        <dbReference type="EMBL" id="BDG73494.1"/>
    </source>
</evidence>
<gene>
    <name evidence="2" type="ORF">Rmf_34230</name>
</gene>
<keyword evidence="1" id="KW-1133">Transmembrane helix</keyword>
<proteinExistence type="predicted"/>
<dbReference type="Proteomes" id="UP000831327">
    <property type="component" value="Chromosome"/>
</dbReference>
<evidence type="ECO:0000256" key="1">
    <source>
        <dbReference type="SAM" id="Phobius"/>
    </source>
</evidence>
<name>A0ABM7Y677_9PROT</name>
<keyword evidence="3" id="KW-1185">Reference proteome</keyword>
<feature type="transmembrane region" description="Helical" evidence="1">
    <location>
        <begin position="88"/>
        <end position="115"/>
    </location>
</feature>
<evidence type="ECO:0000313" key="3">
    <source>
        <dbReference type="Proteomes" id="UP000831327"/>
    </source>
</evidence>
<dbReference type="EMBL" id="AP025637">
    <property type="protein sequence ID" value="BDG73494.1"/>
    <property type="molecule type" value="Genomic_DNA"/>
</dbReference>
<feature type="transmembrane region" description="Helical" evidence="1">
    <location>
        <begin position="20"/>
        <end position="45"/>
    </location>
</feature>
<feature type="transmembrane region" description="Helical" evidence="1">
    <location>
        <begin position="121"/>
        <end position="141"/>
    </location>
</feature>
<dbReference type="RefSeq" id="WP_244407719.1">
    <property type="nucleotide sequence ID" value="NZ_AP025637.1"/>
</dbReference>
<sequence>MEPDRVTNPSDAGWLAASTLLGHVISWACIGLGLTFIIVTLISMFSTGLLNRRRRDGVADLVRRVILAAFAARHRGQPFEHIQRGMGWLFPVFIVCLVGTWFAFMQAGFTLILWASGAEPTWLNAFLSSGSALSTLGFLTPTNVLGRLLAILEGAFGLGIIVFIFTFLPGYQAAIRDREQEVAWLYARTGPTGDGASLLEWFWRAHRSDALDDAWENWEGFFRGLVESHTINPMLSLVPTVHAGQSWVVASVRILDAAALAASTVRVPSPETASLCVALGAGALAEIDAALSPLAAVRQDSHGAGPPGLERTDLAAHAALYDRLAAAGIPVVEDREAARKAYCELRQSYMPHLLRIARVALVPEEMVRGQGAPLLHEAKPA</sequence>
<organism evidence="2 3">
    <name type="scientific">Roseomonas fluvialis</name>
    <dbReference type="NCBI Taxonomy" id="1750527"/>
    <lineage>
        <taxon>Bacteria</taxon>
        <taxon>Pseudomonadati</taxon>
        <taxon>Pseudomonadota</taxon>
        <taxon>Alphaproteobacteria</taxon>
        <taxon>Acetobacterales</taxon>
        <taxon>Roseomonadaceae</taxon>
        <taxon>Roseomonas</taxon>
    </lineage>
</organism>
<accession>A0ABM7Y677</accession>
<protein>
    <recommendedName>
        <fullName evidence="4">Two pore domain potassium channel family protein</fullName>
    </recommendedName>
</protein>